<dbReference type="EMBL" id="JAVREM010000038">
    <property type="protein sequence ID" value="MDT0321314.1"/>
    <property type="molecule type" value="Genomic_DNA"/>
</dbReference>
<evidence type="ECO:0000256" key="2">
    <source>
        <dbReference type="SAM" id="MobiDB-lite"/>
    </source>
</evidence>
<evidence type="ECO:0000313" key="3">
    <source>
        <dbReference type="EMBL" id="MDT0321314.1"/>
    </source>
</evidence>
<comment type="caution">
    <text evidence="3">The sequence shown here is derived from an EMBL/GenBank/DDBJ whole genome shotgun (WGS) entry which is preliminary data.</text>
</comment>
<organism evidence="3 4">
    <name type="scientific">Streptomyces millisiae</name>
    <dbReference type="NCBI Taxonomy" id="3075542"/>
    <lineage>
        <taxon>Bacteria</taxon>
        <taxon>Bacillati</taxon>
        <taxon>Actinomycetota</taxon>
        <taxon>Actinomycetes</taxon>
        <taxon>Kitasatosporales</taxon>
        <taxon>Streptomycetaceae</taxon>
        <taxon>Streptomyces</taxon>
    </lineage>
</organism>
<dbReference type="SUPFAM" id="SSF63817">
    <property type="entry name" value="Sortase"/>
    <property type="match status" value="1"/>
</dbReference>
<dbReference type="Gene3D" id="2.40.260.10">
    <property type="entry name" value="Sortase"/>
    <property type="match status" value="1"/>
</dbReference>
<evidence type="ECO:0000313" key="4">
    <source>
        <dbReference type="Proteomes" id="UP001183420"/>
    </source>
</evidence>
<reference evidence="4" key="1">
    <citation type="submission" date="2023-07" db="EMBL/GenBank/DDBJ databases">
        <title>30 novel species of actinomycetes from the DSMZ collection.</title>
        <authorList>
            <person name="Nouioui I."/>
        </authorList>
    </citation>
    <scope>NUCLEOTIDE SEQUENCE [LARGE SCALE GENOMIC DNA]</scope>
    <source>
        <strain evidence="4">DSM 44918</strain>
    </source>
</reference>
<dbReference type="Pfam" id="PF04203">
    <property type="entry name" value="Sortase"/>
    <property type="match status" value="1"/>
</dbReference>
<sequence length="231" mass="23257">MRIPESIAGPAPGLHATPFGGDEPSGWGVRAALAASSAVLALGLSMLFAGAEEPAGPPQPAAGQDAGHVPSAPAGVAADPLSPAEPVWLSIPAIDVAAPLSRVGLDPEGWLESPPPEAGNVAGWYDGAPPPGAAGAAVLVGHVDNATGPAVFYGLGALRPGDTVEVTREDRRTVRFTVYDVAVYAKGHVPEDVYRHAGGAELRVITCGGSFDEATGYSGNVVVFARLTGSR</sequence>
<gene>
    <name evidence="3" type="ORF">RNC47_23590</name>
</gene>
<dbReference type="CDD" id="cd05829">
    <property type="entry name" value="Sortase_F"/>
    <property type="match status" value="1"/>
</dbReference>
<dbReference type="InterPro" id="IPR023365">
    <property type="entry name" value="Sortase_dom-sf"/>
</dbReference>
<dbReference type="Proteomes" id="UP001183420">
    <property type="component" value="Unassembled WGS sequence"/>
</dbReference>
<feature type="region of interest" description="Disordered" evidence="2">
    <location>
        <begin position="53"/>
        <end position="77"/>
    </location>
</feature>
<dbReference type="NCBIfam" id="NF033748">
    <property type="entry name" value="class_F_sortase"/>
    <property type="match status" value="1"/>
</dbReference>
<name>A0ABU2LUQ7_9ACTN</name>
<proteinExistence type="predicted"/>
<dbReference type="InterPro" id="IPR042001">
    <property type="entry name" value="Sortase_F"/>
</dbReference>
<evidence type="ECO:0000256" key="1">
    <source>
        <dbReference type="ARBA" id="ARBA00022801"/>
    </source>
</evidence>
<keyword evidence="4" id="KW-1185">Reference proteome</keyword>
<dbReference type="RefSeq" id="WP_311601523.1">
    <property type="nucleotide sequence ID" value="NZ_JAVREM010000038.1"/>
</dbReference>
<protein>
    <submittedName>
        <fullName evidence="3">Class F sortase</fullName>
    </submittedName>
</protein>
<keyword evidence="1" id="KW-0378">Hydrolase</keyword>
<accession>A0ABU2LUQ7</accession>
<dbReference type="InterPro" id="IPR005754">
    <property type="entry name" value="Sortase"/>
</dbReference>